<dbReference type="Proteomes" id="UP000504638">
    <property type="component" value="Unplaced"/>
</dbReference>
<organism evidence="2">
    <name type="scientific">Eremomyces bilateralis CBS 781.70</name>
    <dbReference type="NCBI Taxonomy" id="1392243"/>
    <lineage>
        <taxon>Eukaryota</taxon>
        <taxon>Fungi</taxon>
        <taxon>Dikarya</taxon>
        <taxon>Ascomycota</taxon>
        <taxon>Pezizomycotina</taxon>
        <taxon>Dothideomycetes</taxon>
        <taxon>Dothideomycetes incertae sedis</taxon>
        <taxon>Eremomycetales</taxon>
        <taxon>Eremomycetaceae</taxon>
        <taxon>Eremomyces</taxon>
    </lineage>
</organism>
<dbReference type="GeneID" id="54414999"/>
<accession>A0A6G1FSE5</accession>
<feature type="compositionally biased region" description="Polar residues" evidence="1">
    <location>
        <begin position="197"/>
        <end position="206"/>
    </location>
</feature>
<protein>
    <submittedName>
        <fullName evidence="2 4">Uncharacterized protein</fullName>
    </submittedName>
</protein>
<keyword evidence="3" id="KW-1185">Reference proteome</keyword>
<feature type="region of interest" description="Disordered" evidence="1">
    <location>
        <begin position="1"/>
        <end position="84"/>
    </location>
</feature>
<gene>
    <name evidence="2 4" type="ORF">P152DRAFT_212047</name>
</gene>
<evidence type="ECO:0000256" key="1">
    <source>
        <dbReference type="SAM" id="MobiDB-lite"/>
    </source>
</evidence>
<sequence>MGDENTDPHLVTIPRRQSSRQTPGAWHHSRASGSAQTILTDTTTSPISPRPKESLHRTPAWSSVNVRKTRKAEHGGSLGPMGKSSTKLRRLQIFQGHNEGRPSALKADPQPLREIPPEDNISLRGLGGHGQPWVTPSRGADLARSSTEILARLPLSSFGLSSENSRKRGSVKRRVFSKLLSFRQPKTHPSTEPMMNEGSNLGVTSRNGKEGGSVTCSDGSVTGLLNIRNDTPEDATKQIYMPP</sequence>
<feature type="region of interest" description="Disordered" evidence="1">
    <location>
        <begin position="185"/>
        <end position="243"/>
    </location>
</feature>
<name>A0A6G1FSE5_9PEZI</name>
<feature type="compositionally biased region" description="Polar residues" evidence="1">
    <location>
        <begin position="31"/>
        <end position="47"/>
    </location>
</feature>
<proteinExistence type="predicted"/>
<dbReference type="EMBL" id="ML975180">
    <property type="protein sequence ID" value="KAF1808704.1"/>
    <property type="molecule type" value="Genomic_DNA"/>
</dbReference>
<reference evidence="4" key="2">
    <citation type="submission" date="2020-04" db="EMBL/GenBank/DDBJ databases">
        <authorList>
            <consortium name="NCBI Genome Project"/>
        </authorList>
    </citation>
    <scope>NUCLEOTIDE SEQUENCE</scope>
    <source>
        <strain evidence="4">CBS 781.70</strain>
    </source>
</reference>
<reference evidence="4" key="3">
    <citation type="submission" date="2025-04" db="UniProtKB">
        <authorList>
            <consortium name="RefSeq"/>
        </authorList>
    </citation>
    <scope>IDENTIFICATION</scope>
    <source>
        <strain evidence="4">CBS 781.70</strain>
    </source>
</reference>
<evidence type="ECO:0000313" key="2">
    <source>
        <dbReference type="EMBL" id="KAF1808704.1"/>
    </source>
</evidence>
<evidence type="ECO:0000313" key="4">
    <source>
        <dbReference type="RefSeq" id="XP_033530335.1"/>
    </source>
</evidence>
<dbReference type="RefSeq" id="XP_033530335.1">
    <property type="nucleotide sequence ID" value="XM_033674429.1"/>
</dbReference>
<reference evidence="2 4" key="1">
    <citation type="submission" date="2020-01" db="EMBL/GenBank/DDBJ databases">
        <authorList>
            <consortium name="DOE Joint Genome Institute"/>
            <person name="Haridas S."/>
            <person name="Albert R."/>
            <person name="Binder M."/>
            <person name="Bloem J."/>
            <person name="Labutti K."/>
            <person name="Salamov A."/>
            <person name="Andreopoulos B."/>
            <person name="Baker S.E."/>
            <person name="Barry K."/>
            <person name="Bills G."/>
            <person name="Bluhm B.H."/>
            <person name="Cannon C."/>
            <person name="Castanera R."/>
            <person name="Culley D.E."/>
            <person name="Daum C."/>
            <person name="Ezra D."/>
            <person name="Gonzalez J.B."/>
            <person name="Henrissat B."/>
            <person name="Kuo A."/>
            <person name="Liang C."/>
            <person name="Lipzen A."/>
            <person name="Lutzoni F."/>
            <person name="Magnuson J."/>
            <person name="Mondo S."/>
            <person name="Nolan M."/>
            <person name="Ohm R."/>
            <person name="Pangilinan J."/>
            <person name="Park H.-J."/>
            <person name="Ramirez L."/>
            <person name="Alfaro M."/>
            <person name="Sun H."/>
            <person name="Tritt A."/>
            <person name="Yoshinaga Y."/>
            <person name="Zwiers L.-H."/>
            <person name="Turgeon B.G."/>
            <person name="Goodwin S.B."/>
            <person name="Spatafora J.W."/>
            <person name="Crous P.W."/>
            <person name="Grigoriev I.V."/>
        </authorList>
    </citation>
    <scope>NUCLEOTIDE SEQUENCE</scope>
    <source>
        <strain evidence="2 4">CBS 781.70</strain>
    </source>
</reference>
<evidence type="ECO:0000313" key="3">
    <source>
        <dbReference type="Proteomes" id="UP000504638"/>
    </source>
</evidence>
<dbReference type="AlphaFoldDB" id="A0A6G1FSE5"/>